<dbReference type="PROSITE" id="PS00086">
    <property type="entry name" value="CYTOCHROME_P450"/>
    <property type="match status" value="1"/>
</dbReference>
<dbReference type="PRINTS" id="PR00385">
    <property type="entry name" value="P450"/>
</dbReference>
<reference evidence="15 16" key="1">
    <citation type="submission" date="2022-01" db="EMBL/GenBank/DDBJ databases">
        <title>A chromosomal length assembly of Cordylochernes scorpioides.</title>
        <authorList>
            <person name="Zeh D."/>
            <person name="Zeh J."/>
        </authorList>
    </citation>
    <scope>NUCLEOTIDE SEQUENCE [LARGE SCALE GENOMIC DNA]</scope>
    <source>
        <strain evidence="15">IN4F17</strain>
        <tissue evidence="15">Whole Body</tissue>
    </source>
</reference>
<keyword evidence="7" id="KW-0256">Endoplasmic reticulum</keyword>
<evidence type="ECO:0000313" key="16">
    <source>
        <dbReference type="Proteomes" id="UP001235939"/>
    </source>
</evidence>
<evidence type="ECO:0000256" key="2">
    <source>
        <dbReference type="ARBA" id="ARBA00004174"/>
    </source>
</evidence>
<evidence type="ECO:0000313" key="15">
    <source>
        <dbReference type="EMBL" id="UYV62165.1"/>
    </source>
</evidence>
<protein>
    <submittedName>
        <fullName evidence="15">TBXAS1</fullName>
    </submittedName>
</protein>
<accession>A0ABY6K2Z5</accession>
<evidence type="ECO:0000256" key="14">
    <source>
        <dbReference type="SAM" id="MobiDB-lite"/>
    </source>
</evidence>
<dbReference type="PANTHER" id="PTHR24292">
    <property type="entry name" value="CYTOCHROME P450"/>
    <property type="match status" value="1"/>
</dbReference>
<dbReference type="InterPro" id="IPR017972">
    <property type="entry name" value="Cyt_P450_CS"/>
</dbReference>
<keyword evidence="9 13" id="KW-0560">Oxidoreductase</keyword>
<dbReference type="PANTHER" id="PTHR24292:SF102">
    <property type="entry name" value="CYTOCHROME P450 FAMILY-RELATED"/>
    <property type="match status" value="1"/>
</dbReference>
<dbReference type="InterPro" id="IPR002401">
    <property type="entry name" value="Cyt_P450_E_grp-I"/>
</dbReference>
<evidence type="ECO:0000256" key="10">
    <source>
        <dbReference type="ARBA" id="ARBA00023004"/>
    </source>
</evidence>
<comment type="subcellular location">
    <subcellularLocation>
        <location evidence="3">Endoplasmic reticulum membrane</location>
        <topology evidence="3">Peripheral membrane protein</topology>
    </subcellularLocation>
    <subcellularLocation>
        <location evidence="2">Microsome membrane</location>
        <topology evidence="2">Peripheral membrane protein</topology>
    </subcellularLocation>
</comment>
<name>A0ABY6K2Z5_9ARAC</name>
<evidence type="ECO:0000256" key="12">
    <source>
        <dbReference type="ARBA" id="ARBA00023136"/>
    </source>
</evidence>
<keyword evidence="11 13" id="KW-0503">Monooxygenase</keyword>
<feature type="region of interest" description="Disordered" evidence="14">
    <location>
        <begin position="286"/>
        <end position="305"/>
    </location>
</feature>
<evidence type="ECO:0000256" key="3">
    <source>
        <dbReference type="ARBA" id="ARBA00004406"/>
    </source>
</evidence>
<evidence type="ECO:0000256" key="9">
    <source>
        <dbReference type="ARBA" id="ARBA00023002"/>
    </source>
</evidence>
<comment type="cofactor">
    <cofactor evidence="1">
        <name>heme</name>
        <dbReference type="ChEBI" id="CHEBI:30413"/>
    </cofactor>
</comment>
<evidence type="ECO:0000256" key="13">
    <source>
        <dbReference type="RuleBase" id="RU000461"/>
    </source>
</evidence>
<evidence type="ECO:0000256" key="6">
    <source>
        <dbReference type="ARBA" id="ARBA00022723"/>
    </source>
</evidence>
<keyword evidence="10 13" id="KW-0408">Iron</keyword>
<evidence type="ECO:0000256" key="1">
    <source>
        <dbReference type="ARBA" id="ARBA00001971"/>
    </source>
</evidence>
<comment type="similarity">
    <text evidence="4 13">Belongs to the cytochrome P450 family.</text>
</comment>
<evidence type="ECO:0000256" key="5">
    <source>
        <dbReference type="ARBA" id="ARBA00022617"/>
    </source>
</evidence>
<dbReference type="Proteomes" id="UP001235939">
    <property type="component" value="Chromosome 01"/>
</dbReference>
<dbReference type="SUPFAM" id="SSF48264">
    <property type="entry name" value="Cytochrome P450"/>
    <property type="match status" value="1"/>
</dbReference>
<dbReference type="PRINTS" id="PR00463">
    <property type="entry name" value="EP450I"/>
</dbReference>
<keyword evidence="8" id="KW-0492">Microsome</keyword>
<gene>
    <name evidence="15" type="ORF">LAZ67_1008076</name>
</gene>
<keyword evidence="5 13" id="KW-0349">Heme</keyword>
<evidence type="ECO:0000256" key="11">
    <source>
        <dbReference type="ARBA" id="ARBA00023033"/>
    </source>
</evidence>
<dbReference type="InterPro" id="IPR050476">
    <property type="entry name" value="Insect_CytP450_Detox"/>
</dbReference>
<keyword evidence="16" id="KW-1185">Reference proteome</keyword>
<evidence type="ECO:0000256" key="7">
    <source>
        <dbReference type="ARBA" id="ARBA00022824"/>
    </source>
</evidence>
<keyword evidence="6 13" id="KW-0479">Metal-binding</keyword>
<dbReference type="EMBL" id="CP092863">
    <property type="protein sequence ID" value="UYV62165.1"/>
    <property type="molecule type" value="Genomic_DNA"/>
</dbReference>
<evidence type="ECO:0000256" key="8">
    <source>
        <dbReference type="ARBA" id="ARBA00022848"/>
    </source>
</evidence>
<keyword evidence="12" id="KW-0472">Membrane</keyword>
<organism evidence="15 16">
    <name type="scientific">Cordylochernes scorpioides</name>
    <dbReference type="NCBI Taxonomy" id="51811"/>
    <lineage>
        <taxon>Eukaryota</taxon>
        <taxon>Metazoa</taxon>
        <taxon>Ecdysozoa</taxon>
        <taxon>Arthropoda</taxon>
        <taxon>Chelicerata</taxon>
        <taxon>Arachnida</taxon>
        <taxon>Pseudoscorpiones</taxon>
        <taxon>Cheliferoidea</taxon>
        <taxon>Chernetidae</taxon>
        <taxon>Cordylochernes</taxon>
    </lineage>
</organism>
<dbReference type="InterPro" id="IPR001128">
    <property type="entry name" value="Cyt_P450"/>
</dbReference>
<proteinExistence type="inferred from homology"/>
<dbReference type="Gene3D" id="1.10.630.10">
    <property type="entry name" value="Cytochrome P450"/>
    <property type="match status" value="1"/>
</dbReference>
<sequence length="608" mass="69873">MKTEELRDEERMTLTVIYVTDIVICVCDRYYIGLRPTLLVNDPEIIKLIEVKNFQSAPNRSNLLELRDAPPKPGEPDDSIITYRGDRWKKIRSILSPSFTINKMKLMAPVITNCINDLMSNLAAVKEQNDIEIYDLYKRLTMDVIGRTAFGIQTHVQKNPKNDLFLRYAQGVISRFPLFDQLFILTGTGIYYGTDYWPNFRINKEELWMKGEWYRVSFPEAQWLMTPLFETVFKLANRGKNPRVGLNEECTKVIHARKKDPKAKRLDLLQLMLDTEMTEEQMNNATLTAGEDDDKETDTKSDVLANGSSKDVKRLSEDEMKANASLFLLAGYETTSTALAFTTYLLVKHQDVQERVRQEILEIVEANGDISYTSVQKLKYLDAVCNEALRLYPPVHLFVTREATEDIPCGKFTVPKGVAIQIPAYTLQRDPDYWQDPDTFNPDRFVSHFTSTPRPTIPVILLSIFHHLSSIKCICENVEFKLYLKYFKESSTHATGPSHTLPQLHVLRYLFLPENKNSINPFAFQSFGAGPRNCIGMRFAQMELKMALSTILLKYKLLPGKSFEQSTPYHIGNNVFRQITKVKQYRIRKSQRPANLLVGYSLPHADDG</sequence>
<dbReference type="InterPro" id="IPR036396">
    <property type="entry name" value="Cyt_P450_sf"/>
</dbReference>
<dbReference type="Pfam" id="PF00067">
    <property type="entry name" value="p450"/>
    <property type="match status" value="2"/>
</dbReference>
<evidence type="ECO:0000256" key="4">
    <source>
        <dbReference type="ARBA" id="ARBA00010617"/>
    </source>
</evidence>
<dbReference type="CDD" id="cd11055">
    <property type="entry name" value="CYP3A-like"/>
    <property type="match status" value="1"/>
</dbReference>